<feature type="region of interest" description="Disordered" evidence="1">
    <location>
        <begin position="283"/>
        <end position="361"/>
    </location>
</feature>
<keyword evidence="3" id="KW-1185">Reference proteome</keyword>
<dbReference type="OrthoDB" id="4777826at2759"/>
<dbReference type="EMBL" id="WOWK01000005">
    <property type="protein sequence ID" value="KAF0330936.1"/>
    <property type="molecule type" value="Genomic_DNA"/>
</dbReference>
<dbReference type="Proteomes" id="UP000434172">
    <property type="component" value="Unassembled WGS sequence"/>
</dbReference>
<name>A0A8H3WRY8_9PEZI</name>
<dbReference type="AlphaFoldDB" id="A0A8H3WRY8"/>
<sequence>MSEKGGRWNNVEFVTSLMMSFYNELKGDGLSKEKKDAIEVRLRGQGFEDVTWNGIRSIRLLPTQLSRLVLSSLSHIPLASTIVVPTCLHHNTPKYIKIFNNEVTMADKSGKWNNPVLLESLVMAFHGLAKSADGLTKESKDAVVAKAHLWGFTDITWEGISLLDASSPLSTSSLVDLPYSSSRSSSSSVITRLFQIAIMSRNVMRWTPEVDQQILIALIKAVNPTVEQYDTVLQNLQPLVKPTKDQWDEVLANVRAKGYNYTAGAVVQHLQKLQKKEATVAADNGEGNGASAASTPKAKKPATPRKRKTPSKKAKTEEDDDEEEEKPAKKPKAPPRPDFKEVNEAEAAEELADWQSVKAEI</sequence>
<feature type="compositionally biased region" description="Basic residues" evidence="1">
    <location>
        <begin position="297"/>
        <end position="313"/>
    </location>
</feature>
<organism evidence="2 3">
    <name type="scientific">Colletotrichum asianum</name>
    <dbReference type="NCBI Taxonomy" id="702518"/>
    <lineage>
        <taxon>Eukaryota</taxon>
        <taxon>Fungi</taxon>
        <taxon>Dikarya</taxon>
        <taxon>Ascomycota</taxon>
        <taxon>Pezizomycotina</taxon>
        <taxon>Sordariomycetes</taxon>
        <taxon>Hypocreomycetidae</taxon>
        <taxon>Glomerellales</taxon>
        <taxon>Glomerellaceae</taxon>
        <taxon>Colletotrichum</taxon>
        <taxon>Colletotrichum gloeosporioides species complex</taxon>
    </lineage>
</organism>
<reference evidence="2 3" key="1">
    <citation type="submission" date="2019-12" db="EMBL/GenBank/DDBJ databases">
        <title>A genome sequence resource for the geographically widespread anthracnose pathogen Colletotrichum asianum.</title>
        <authorList>
            <person name="Meng Y."/>
        </authorList>
    </citation>
    <scope>NUCLEOTIDE SEQUENCE [LARGE SCALE GENOMIC DNA]</scope>
    <source>
        <strain evidence="2 3">ICMP 18580</strain>
    </source>
</reference>
<accession>A0A8H3WRY8</accession>
<evidence type="ECO:0000256" key="1">
    <source>
        <dbReference type="SAM" id="MobiDB-lite"/>
    </source>
</evidence>
<proteinExistence type="predicted"/>
<evidence type="ECO:0000313" key="3">
    <source>
        <dbReference type="Proteomes" id="UP000434172"/>
    </source>
</evidence>
<protein>
    <submittedName>
        <fullName evidence="2">Uncharacterized protein</fullName>
    </submittedName>
</protein>
<comment type="caution">
    <text evidence="2">The sequence shown here is derived from an EMBL/GenBank/DDBJ whole genome shotgun (WGS) entry which is preliminary data.</text>
</comment>
<evidence type="ECO:0000313" key="2">
    <source>
        <dbReference type="EMBL" id="KAF0330936.1"/>
    </source>
</evidence>
<gene>
    <name evidence="2" type="ORF">GQ607_001805</name>
</gene>